<dbReference type="AlphaFoldDB" id="A0A1D2AFF7"/>
<gene>
    <name evidence="2" type="ORF">g.51816</name>
</gene>
<feature type="compositionally biased region" description="Polar residues" evidence="1">
    <location>
        <begin position="11"/>
        <end position="23"/>
    </location>
</feature>
<protein>
    <submittedName>
        <fullName evidence="2">Uncharacterized protein</fullName>
    </submittedName>
</protein>
<organism evidence="2">
    <name type="scientific">Auxenochlorella protothecoides</name>
    <name type="common">Green microalga</name>
    <name type="synonym">Chlorella protothecoides</name>
    <dbReference type="NCBI Taxonomy" id="3075"/>
    <lineage>
        <taxon>Eukaryota</taxon>
        <taxon>Viridiplantae</taxon>
        <taxon>Chlorophyta</taxon>
        <taxon>core chlorophytes</taxon>
        <taxon>Trebouxiophyceae</taxon>
        <taxon>Chlorellales</taxon>
        <taxon>Chlorellaceae</taxon>
        <taxon>Auxenochlorella</taxon>
    </lineage>
</organism>
<feature type="compositionally biased region" description="Basic residues" evidence="1">
    <location>
        <begin position="264"/>
        <end position="274"/>
    </location>
</feature>
<feature type="non-terminal residue" evidence="2">
    <location>
        <position position="424"/>
    </location>
</feature>
<feature type="compositionally biased region" description="Basic residues" evidence="1">
    <location>
        <begin position="125"/>
        <end position="143"/>
    </location>
</feature>
<reference evidence="2" key="1">
    <citation type="submission" date="2015-08" db="EMBL/GenBank/DDBJ databases">
        <authorList>
            <person name="Babu N.S."/>
            <person name="Beckwith C.J."/>
            <person name="Beseler K.G."/>
            <person name="Brison A."/>
            <person name="Carone J.V."/>
            <person name="Caskin T.P."/>
            <person name="Diamond M."/>
            <person name="Durham M.E."/>
            <person name="Foxe J.M."/>
            <person name="Go M."/>
            <person name="Henderson B.A."/>
            <person name="Jones I.B."/>
            <person name="McGettigan J.A."/>
            <person name="Micheletti S.J."/>
            <person name="Nasrallah M.E."/>
            <person name="Ortiz D."/>
            <person name="Piller C.R."/>
            <person name="Privatt S.R."/>
            <person name="Schneider S.L."/>
            <person name="Sharp S."/>
            <person name="Smith T.C."/>
            <person name="Stanton J.D."/>
            <person name="Ullery H.E."/>
            <person name="Wilson R.J."/>
            <person name="Serrano M.G."/>
            <person name="Buck G."/>
            <person name="Lee V."/>
            <person name="Wang Y."/>
            <person name="Carvalho R."/>
            <person name="Voegtly L."/>
            <person name="Shi R."/>
            <person name="Duckworth R."/>
            <person name="Johnson A."/>
            <person name="Loviza R."/>
            <person name="Walstead R."/>
            <person name="Shah Z."/>
            <person name="Kiflezghi M."/>
            <person name="Wade K."/>
            <person name="Ball S.L."/>
            <person name="Bradley K.W."/>
            <person name="Asai D.J."/>
            <person name="Bowman C.A."/>
            <person name="Russell D.A."/>
            <person name="Pope W.H."/>
            <person name="Jacobs-Sera D."/>
            <person name="Hendrix R.W."/>
            <person name="Hatfull G.F."/>
        </authorList>
    </citation>
    <scope>NUCLEOTIDE SEQUENCE</scope>
</reference>
<proteinExistence type="predicted"/>
<evidence type="ECO:0000313" key="2">
    <source>
        <dbReference type="EMBL" id="JAT77927.1"/>
    </source>
</evidence>
<feature type="region of interest" description="Disordered" evidence="1">
    <location>
        <begin position="1"/>
        <end position="29"/>
    </location>
</feature>
<dbReference type="EMBL" id="GDKF01000695">
    <property type="protein sequence ID" value="JAT77927.1"/>
    <property type="molecule type" value="Transcribed_RNA"/>
</dbReference>
<feature type="compositionally biased region" description="Low complexity" evidence="1">
    <location>
        <begin position="251"/>
        <end position="263"/>
    </location>
</feature>
<feature type="compositionally biased region" description="Basic residues" evidence="1">
    <location>
        <begin position="391"/>
        <end position="415"/>
    </location>
</feature>
<feature type="compositionally biased region" description="Basic residues" evidence="1">
    <location>
        <begin position="287"/>
        <end position="301"/>
    </location>
</feature>
<sequence>MLRKRGAGPLKSTSRAWHSTTGPTPVRLVSAQTSPPLLSRAPPGLHHAHRWPGERKHGVHLGVGHGHRHPAKQAGPHLRPFCPGGHELHEAVQRYGAGPAPGPPAAGRPGGDHPRYLTPEQGLHLHLHPASVHRRRLQGRRRGGRDQPGAHAAQPAAHRRHAGGGGRRAGPGRPARRRGRGRGPAPAAAGAGGPGPRRARPRLGAPRRPVGAGGGDAGVRGQLRLRLPDRHAGPPVAGEPVHLLPGHGARDTAQGAAAAQPGGRRQRLHQRRRTEPRLAGGAGRLGGGRRRRLRRGRRLGRPGHVALPPAQRQHGGVWRPPQRLRPRPAGAAAARGRGRRVPPRLAARVAERGGHAPARGHPCAVGGRRPADADGGAGHAVAQRVPGQQGRRWRARIGRAGGRHSGRPAPAHRPHQPHDAQDER</sequence>
<feature type="region of interest" description="Disordered" evidence="1">
    <location>
        <begin position="64"/>
        <end position="424"/>
    </location>
</feature>
<accession>A0A1D2AFF7</accession>
<feature type="compositionally biased region" description="Low complexity" evidence="1">
    <location>
        <begin position="379"/>
        <end position="390"/>
    </location>
</feature>
<evidence type="ECO:0000256" key="1">
    <source>
        <dbReference type="SAM" id="MobiDB-lite"/>
    </source>
</evidence>
<name>A0A1D2AFF7_AUXPR</name>